<evidence type="ECO:0000313" key="2">
    <source>
        <dbReference type="Proteomes" id="UP000617628"/>
    </source>
</evidence>
<dbReference type="PANTHER" id="PTHR36436:SF6">
    <property type="entry name" value="SLL5081 PROTEIN"/>
    <property type="match status" value="1"/>
</dbReference>
<dbReference type="InterPro" id="IPR015315">
    <property type="entry name" value="DUF1963"/>
</dbReference>
<dbReference type="InterPro" id="IPR035948">
    <property type="entry name" value="YwqG-like_sf"/>
</dbReference>
<dbReference type="AlphaFoldDB" id="A0A934RW93"/>
<dbReference type="PANTHER" id="PTHR36436">
    <property type="entry name" value="SLL5081 PROTEIN"/>
    <property type="match status" value="1"/>
</dbReference>
<dbReference type="EMBL" id="JAENIL010000024">
    <property type="protein sequence ID" value="MBK1877967.1"/>
    <property type="molecule type" value="Genomic_DNA"/>
</dbReference>
<keyword evidence="2" id="KW-1185">Reference proteome</keyword>
<protein>
    <submittedName>
        <fullName evidence="1">DUF1963 domain-containing protein</fullName>
    </submittedName>
</protein>
<comment type="caution">
    <text evidence="1">The sequence shown here is derived from an EMBL/GenBank/DDBJ whole genome shotgun (WGS) entry which is preliminary data.</text>
</comment>
<organism evidence="1 2">
    <name type="scientific">Pelagicoccus mobilis</name>
    <dbReference type="NCBI Taxonomy" id="415221"/>
    <lineage>
        <taxon>Bacteria</taxon>
        <taxon>Pseudomonadati</taxon>
        <taxon>Verrucomicrobiota</taxon>
        <taxon>Opitutia</taxon>
        <taxon>Puniceicoccales</taxon>
        <taxon>Pelagicoccaceae</taxon>
        <taxon>Pelagicoccus</taxon>
    </lineage>
</organism>
<dbReference type="Proteomes" id="UP000617628">
    <property type="component" value="Unassembled WGS sequence"/>
</dbReference>
<evidence type="ECO:0000313" key="1">
    <source>
        <dbReference type="EMBL" id="MBK1877967.1"/>
    </source>
</evidence>
<reference evidence="1" key="1">
    <citation type="submission" date="2021-01" db="EMBL/GenBank/DDBJ databases">
        <title>Modified the classification status of verrucomicrobia.</title>
        <authorList>
            <person name="Feng X."/>
        </authorList>
    </citation>
    <scope>NUCLEOTIDE SEQUENCE</scope>
    <source>
        <strain evidence="1">KCTC 13126</strain>
    </source>
</reference>
<dbReference type="Pfam" id="PF09234">
    <property type="entry name" value="DUF1963"/>
    <property type="match status" value="1"/>
</dbReference>
<dbReference type="Gene3D" id="2.30.320.10">
    <property type="entry name" value="YwqG-like"/>
    <property type="match status" value="1"/>
</dbReference>
<gene>
    <name evidence="1" type="ORF">JIN87_13905</name>
</gene>
<dbReference type="SUPFAM" id="SSF103032">
    <property type="entry name" value="Hypothetical protein YwqG"/>
    <property type="match status" value="1"/>
</dbReference>
<name>A0A934RW93_9BACT</name>
<accession>A0A934RW93</accession>
<sequence length="229" mass="26492">MPPDLEWPTWEEKPQSFLAQIDLSEINQTQASFLPSSGYLYFFYDQEQGVWGFDPKDLGGWRVLYTEAAIETFTERPAPAGMEEEYIYKAKAIAPKLIETLPDAQLLPNYPQGDDEEWDAYENKRAALYENQPRHQMFGYCSPAQNAEMDVECQLASNGLYLGDATGYNDPRASELKKNAHGWKLLLQLDTDDDTEWMWGDVGMLYFWIRESDARSKDFSKVWMIFQCS</sequence>
<proteinExistence type="predicted"/>